<accession>W2FTK1</accession>
<sequence length="45" mass="4956">MSMRTTDSFYQYGKHLPSLGEGDGSLKVDILAMPTMSTTCRGDQQ</sequence>
<gene>
    <name evidence="1" type="ORF">L915_19140</name>
</gene>
<dbReference type="EMBL" id="KI689148">
    <property type="protein sequence ID" value="ETK73984.1"/>
    <property type="molecule type" value="Genomic_DNA"/>
</dbReference>
<proteinExistence type="predicted"/>
<organism evidence="1">
    <name type="scientific">Phytophthora nicotianae</name>
    <name type="common">Potato buckeye rot agent</name>
    <name type="synonym">Phytophthora parasitica</name>
    <dbReference type="NCBI Taxonomy" id="4792"/>
    <lineage>
        <taxon>Eukaryota</taxon>
        <taxon>Sar</taxon>
        <taxon>Stramenopiles</taxon>
        <taxon>Oomycota</taxon>
        <taxon>Peronosporomycetes</taxon>
        <taxon>Peronosporales</taxon>
        <taxon>Peronosporaceae</taxon>
        <taxon>Phytophthora</taxon>
    </lineage>
</organism>
<dbReference type="Proteomes" id="UP000053236">
    <property type="component" value="Unassembled WGS sequence"/>
</dbReference>
<evidence type="ECO:0000313" key="1">
    <source>
        <dbReference type="EMBL" id="ETK73984.1"/>
    </source>
</evidence>
<protein>
    <submittedName>
        <fullName evidence="1">Uncharacterized protein</fullName>
    </submittedName>
</protein>
<name>W2FTK1_PHYNI</name>
<dbReference type="AlphaFoldDB" id="W2FTK1"/>
<reference evidence="1" key="1">
    <citation type="submission" date="2013-11" db="EMBL/GenBank/DDBJ databases">
        <title>The Genome Sequence of Phytophthora parasitica CJ02B3.</title>
        <authorList>
            <consortium name="The Broad Institute Genomics Platform"/>
            <person name="Russ C."/>
            <person name="Tyler B."/>
            <person name="Panabieres F."/>
            <person name="Shan W."/>
            <person name="Tripathy S."/>
            <person name="Grunwald N."/>
            <person name="Machado M."/>
            <person name="Johnson C.S."/>
            <person name="Arredondo F."/>
            <person name="Hong C."/>
            <person name="Coffey M."/>
            <person name="Young S.K."/>
            <person name="Zeng Q."/>
            <person name="Gargeya S."/>
            <person name="Fitzgerald M."/>
            <person name="Abouelleil A."/>
            <person name="Alvarado L."/>
            <person name="Chapman S.B."/>
            <person name="Gainer-Dewar J."/>
            <person name="Goldberg J."/>
            <person name="Griggs A."/>
            <person name="Gujja S."/>
            <person name="Hansen M."/>
            <person name="Howarth C."/>
            <person name="Imamovic A."/>
            <person name="Ireland A."/>
            <person name="Larimer J."/>
            <person name="McCowan C."/>
            <person name="Murphy C."/>
            <person name="Pearson M."/>
            <person name="Poon T.W."/>
            <person name="Priest M."/>
            <person name="Roberts A."/>
            <person name="Saif S."/>
            <person name="Shea T."/>
            <person name="Sykes S."/>
            <person name="Wortman J."/>
            <person name="Nusbaum C."/>
            <person name="Birren B."/>
        </authorList>
    </citation>
    <scope>NUCLEOTIDE SEQUENCE [LARGE SCALE GENOMIC DNA]</scope>
    <source>
        <strain evidence="1">CJ02B3</strain>
    </source>
</reference>